<dbReference type="SUPFAM" id="SSF54695">
    <property type="entry name" value="POZ domain"/>
    <property type="match status" value="1"/>
</dbReference>
<dbReference type="InterPro" id="IPR002083">
    <property type="entry name" value="MATH/TRAF_dom"/>
</dbReference>
<dbReference type="SMART" id="SM00225">
    <property type="entry name" value="BTB"/>
    <property type="match status" value="1"/>
</dbReference>
<dbReference type="Proteomes" id="UP000887572">
    <property type="component" value="Unplaced"/>
</dbReference>
<dbReference type="PANTHER" id="PTHR22744">
    <property type="entry name" value="HELIX LOOP HELIX PROTEIN 21-RELATED"/>
    <property type="match status" value="1"/>
</dbReference>
<evidence type="ECO:0000259" key="1">
    <source>
        <dbReference type="PROSITE" id="PS50097"/>
    </source>
</evidence>
<dbReference type="Gene3D" id="2.60.210.10">
    <property type="entry name" value="Apoptosis, Tumor Necrosis Factor Receptor Associated Protein 2, Chain A"/>
    <property type="match status" value="1"/>
</dbReference>
<dbReference type="Pfam" id="PF00651">
    <property type="entry name" value="BTB"/>
    <property type="match status" value="1"/>
</dbReference>
<keyword evidence="2" id="KW-1185">Reference proteome</keyword>
<dbReference type="WBParaSite" id="Gr19_v10_g12531.t1">
    <property type="protein sequence ID" value="Gr19_v10_g12531.t1"/>
    <property type="gene ID" value="Gr19_v10_g12531"/>
</dbReference>
<sequence>MKQTRAQSSSSTSVDSDCAKVNKYKRSGQIVFRMPNFKEFSAGRGPKEVFSDPVEYINGLPWRIKIAYRKAYINFDIHCCGDGTDMAWSCRAAFQCSVVSCKKMGECLMRQGELDSFDIYHANSTFWGYEEFVKFSDLMDVKNGLYDDRADAVTFKAVVVADKPNGMPGTRTEEALLVNGKVVYVNRHSLALHSDFFRILFFGGNAEEMVKVQINDVPDAVTKFERLISTMYPHNVGLDDECVEGILLLANRFLLDSVVNRCVDFLLKKSKKLAICKFRLAHQCGIIAMKEQILKQMTQEDFSGQNYVNNLSETDKLGVDEKNELKKRHKELFGNK</sequence>
<protein>
    <submittedName>
        <fullName evidence="3">BTB domain-containing protein</fullName>
    </submittedName>
</protein>
<dbReference type="InterPro" id="IPR008974">
    <property type="entry name" value="TRAF-like"/>
</dbReference>
<dbReference type="PANTHER" id="PTHR22744:SF14">
    <property type="entry name" value="BTB DOMAIN-CONTAINING PROTEIN-RELATED"/>
    <property type="match status" value="1"/>
</dbReference>
<dbReference type="CDD" id="cd18186">
    <property type="entry name" value="BTB_POZ_ZBTB_KLHL-like"/>
    <property type="match status" value="1"/>
</dbReference>
<proteinExistence type="predicted"/>
<dbReference type="AlphaFoldDB" id="A0A914GZG5"/>
<reference evidence="3" key="1">
    <citation type="submission" date="2022-11" db="UniProtKB">
        <authorList>
            <consortium name="WormBaseParasite"/>
        </authorList>
    </citation>
    <scope>IDENTIFICATION</scope>
</reference>
<name>A0A914GZG5_GLORO</name>
<dbReference type="InterPro" id="IPR000210">
    <property type="entry name" value="BTB/POZ_dom"/>
</dbReference>
<dbReference type="InterPro" id="IPR011333">
    <property type="entry name" value="SKP1/BTB/POZ_sf"/>
</dbReference>
<evidence type="ECO:0000313" key="3">
    <source>
        <dbReference type="WBParaSite" id="Gr19_v10_g12531.t1"/>
    </source>
</evidence>
<dbReference type="Pfam" id="PF00917">
    <property type="entry name" value="MATH"/>
    <property type="match status" value="1"/>
</dbReference>
<feature type="domain" description="BTB" evidence="1">
    <location>
        <begin position="172"/>
        <end position="240"/>
    </location>
</feature>
<evidence type="ECO:0000313" key="2">
    <source>
        <dbReference type="Proteomes" id="UP000887572"/>
    </source>
</evidence>
<organism evidence="2 3">
    <name type="scientific">Globodera rostochiensis</name>
    <name type="common">Golden nematode worm</name>
    <name type="synonym">Heterodera rostochiensis</name>
    <dbReference type="NCBI Taxonomy" id="31243"/>
    <lineage>
        <taxon>Eukaryota</taxon>
        <taxon>Metazoa</taxon>
        <taxon>Ecdysozoa</taxon>
        <taxon>Nematoda</taxon>
        <taxon>Chromadorea</taxon>
        <taxon>Rhabditida</taxon>
        <taxon>Tylenchina</taxon>
        <taxon>Tylenchomorpha</taxon>
        <taxon>Tylenchoidea</taxon>
        <taxon>Heteroderidae</taxon>
        <taxon>Heteroderinae</taxon>
        <taxon>Globodera</taxon>
    </lineage>
</organism>
<accession>A0A914GZG5</accession>
<dbReference type="Gene3D" id="3.30.710.10">
    <property type="entry name" value="Potassium Channel Kv1.1, Chain A"/>
    <property type="match status" value="1"/>
</dbReference>
<dbReference type="SUPFAM" id="SSF49599">
    <property type="entry name" value="TRAF domain-like"/>
    <property type="match status" value="1"/>
</dbReference>
<dbReference type="PROSITE" id="PS50097">
    <property type="entry name" value="BTB"/>
    <property type="match status" value="1"/>
</dbReference>